<gene>
    <name evidence="1" type="ORF">ACI8B_180243</name>
</gene>
<dbReference type="Proteomes" id="UP000430404">
    <property type="component" value="Unassembled WGS sequence"/>
</dbReference>
<dbReference type="EMBL" id="CABWKZ010000010">
    <property type="protein sequence ID" value="VXA54778.1"/>
    <property type="molecule type" value="Genomic_DNA"/>
</dbReference>
<dbReference type="RefSeq" id="WP_171519247.1">
    <property type="nucleotide sequence ID" value="NZ_LR732744.1"/>
</dbReference>
<proteinExistence type="predicted"/>
<reference evidence="1 2" key="1">
    <citation type="submission" date="2019-10" db="EMBL/GenBank/DDBJ databases">
        <authorList>
            <person name="Karimi E."/>
        </authorList>
    </citation>
    <scope>NUCLEOTIDE SEQUENCE [LARGE SCALE GENOMIC DNA]</scope>
    <source>
        <strain evidence="1">Acinetobacter sp. 8BE</strain>
    </source>
</reference>
<accession>A0A653K3E2</accession>
<dbReference type="AlphaFoldDB" id="A0A653K3E2"/>
<evidence type="ECO:0000313" key="2">
    <source>
        <dbReference type="Proteomes" id="UP000430404"/>
    </source>
</evidence>
<name>A0A653K3E2_9GAMM</name>
<protein>
    <submittedName>
        <fullName evidence="1">Uncharacterized protein</fullName>
    </submittedName>
</protein>
<evidence type="ECO:0000313" key="1">
    <source>
        <dbReference type="EMBL" id="VXA54778.1"/>
    </source>
</evidence>
<organism evidence="1 2">
    <name type="scientific">Acinetobacter proteolyticus</name>
    <dbReference type="NCBI Taxonomy" id="1776741"/>
    <lineage>
        <taxon>Bacteria</taxon>
        <taxon>Pseudomonadati</taxon>
        <taxon>Pseudomonadota</taxon>
        <taxon>Gammaproteobacteria</taxon>
        <taxon>Moraxellales</taxon>
        <taxon>Moraxellaceae</taxon>
        <taxon>Acinetobacter</taxon>
    </lineage>
</organism>
<sequence length="45" mass="5069">MDKGNLKISMILISQHQIGALFLKLHSEQAKNDSFGITNIENRIT</sequence>